<organism evidence="8 9">
    <name type="scientific">Pedococcus cremeus</name>
    <dbReference type="NCBI Taxonomy" id="587636"/>
    <lineage>
        <taxon>Bacteria</taxon>
        <taxon>Bacillati</taxon>
        <taxon>Actinomycetota</taxon>
        <taxon>Actinomycetes</taxon>
        <taxon>Micrococcales</taxon>
        <taxon>Intrasporangiaceae</taxon>
        <taxon>Pedococcus</taxon>
    </lineage>
</organism>
<dbReference type="AlphaFoldDB" id="A0A1H9XNT8"/>
<dbReference type="STRING" id="587636.SAMN05216199_4053"/>
<dbReference type="GO" id="GO:0005886">
    <property type="term" value="C:plasma membrane"/>
    <property type="evidence" value="ECO:0007669"/>
    <property type="project" value="UniProtKB-SubCell"/>
</dbReference>
<name>A0A1H9XNT8_9MICO</name>
<proteinExistence type="inferred from homology"/>
<feature type="region of interest" description="Disordered" evidence="7">
    <location>
        <begin position="249"/>
        <end position="292"/>
    </location>
</feature>
<dbReference type="PROSITE" id="PS50895">
    <property type="entry name" value="SURF1"/>
    <property type="match status" value="1"/>
</dbReference>
<evidence type="ECO:0000256" key="6">
    <source>
        <dbReference type="RuleBase" id="RU363076"/>
    </source>
</evidence>
<evidence type="ECO:0000256" key="1">
    <source>
        <dbReference type="ARBA" id="ARBA00004370"/>
    </source>
</evidence>
<dbReference type="EMBL" id="FOHB01000009">
    <property type="protein sequence ID" value="SES47313.1"/>
    <property type="molecule type" value="Genomic_DNA"/>
</dbReference>
<dbReference type="PANTHER" id="PTHR23427">
    <property type="entry name" value="SURFEIT LOCUS PROTEIN"/>
    <property type="match status" value="1"/>
</dbReference>
<feature type="compositionally biased region" description="Basic and acidic residues" evidence="7">
    <location>
        <begin position="264"/>
        <end position="292"/>
    </location>
</feature>
<evidence type="ECO:0000256" key="4">
    <source>
        <dbReference type="ARBA" id="ARBA00022989"/>
    </source>
</evidence>
<gene>
    <name evidence="8" type="ORF">SAMN05216199_4053</name>
</gene>
<protein>
    <recommendedName>
        <fullName evidence="6">SURF1-like protein</fullName>
    </recommendedName>
</protein>
<keyword evidence="3 6" id="KW-0812">Transmembrane</keyword>
<accession>A0A1H9XNT8</accession>
<keyword evidence="6" id="KW-1003">Cell membrane</keyword>
<evidence type="ECO:0000313" key="8">
    <source>
        <dbReference type="EMBL" id="SES47313.1"/>
    </source>
</evidence>
<dbReference type="PANTHER" id="PTHR23427:SF2">
    <property type="entry name" value="SURFEIT LOCUS PROTEIN 1"/>
    <property type="match status" value="1"/>
</dbReference>
<keyword evidence="4 6" id="KW-1133">Transmembrane helix</keyword>
<comment type="caution">
    <text evidence="6">Lacks conserved residue(s) required for the propagation of feature annotation.</text>
</comment>
<dbReference type="Proteomes" id="UP000199019">
    <property type="component" value="Unassembled WGS sequence"/>
</dbReference>
<comment type="subcellular location">
    <subcellularLocation>
        <location evidence="6">Cell membrane</location>
        <topology evidence="6">Multi-pass membrane protein</topology>
    </subcellularLocation>
    <subcellularLocation>
        <location evidence="1">Membrane</location>
    </subcellularLocation>
</comment>
<keyword evidence="5 6" id="KW-0472">Membrane</keyword>
<dbReference type="Pfam" id="PF02104">
    <property type="entry name" value="SURF1"/>
    <property type="match status" value="1"/>
</dbReference>
<evidence type="ECO:0000256" key="3">
    <source>
        <dbReference type="ARBA" id="ARBA00022692"/>
    </source>
</evidence>
<evidence type="ECO:0000313" key="9">
    <source>
        <dbReference type="Proteomes" id="UP000199019"/>
    </source>
</evidence>
<dbReference type="CDD" id="cd06662">
    <property type="entry name" value="SURF1"/>
    <property type="match status" value="1"/>
</dbReference>
<evidence type="ECO:0000256" key="5">
    <source>
        <dbReference type="ARBA" id="ARBA00023136"/>
    </source>
</evidence>
<feature type="region of interest" description="Disordered" evidence="7">
    <location>
        <begin position="140"/>
        <end position="160"/>
    </location>
</feature>
<evidence type="ECO:0000256" key="2">
    <source>
        <dbReference type="ARBA" id="ARBA00007165"/>
    </source>
</evidence>
<sequence>MEVLRTALKPRWLGLFALLVVILVSFTWLGLWQLDVARSKGRAEAVAHSAGRPVADLTTVVRPHQAFPDDGSGRRVRATGSYAADGQVLVAPRRLDGRTGYWVVAPFVLDSGGTLPVVRGFTTEAAAVPPPPAGRFTVVGSLAPGESPADTPSVPSGGGTAADPVLGSIDLSVLVNRWHGDLFNAFAFALEERAAGDAKLDPAPVERVPPPAPGETGLSWRNAAYALQWWLFAAFAAYMWVRMVRDDAENDRREAAGETGPKTDPGRSPEKDPGKDPEKDPEKDPQKEKSST</sequence>
<comment type="similarity">
    <text evidence="2 6">Belongs to the SURF1 family.</text>
</comment>
<reference evidence="9" key="1">
    <citation type="submission" date="2016-10" db="EMBL/GenBank/DDBJ databases">
        <authorList>
            <person name="Varghese N."/>
            <person name="Submissions S."/>
        </authorList>
    </citation>
    <scope>NUCLEOTIDE SEQUENCE [LARGE SCALE GENOMIC DNA]</scope>
    <source>
        <strain evidence="9">CGMCC 1.6963</strain>
    </source>
</reference>
<feature type="transmembrane region" description="Helical" evidence="6">
    <location>
        <begin position="12"/>
        <end position="32"/>
    </location>
</feature>
<dbReference type="InterPro" id="IPR002994">
    <property type="entry name" value="Surf1/Shy1"/>
</dbReference>
<evidence type="ECO:0000256" key="7">
    <source>
        <dbReference type="SAM" id="MobiDB-lite"/>
    </source>
</evidence>
<dbReference type="InterPro" id="IPR045214">
    <property type="entry name" value="Surf1/Surf4"/>
</dbReference>
<keyword evidence="9" id="KW-1185">Reference proteome</keyword>